<dbReference type="HOGENOM" id="CLU_975411_0_0_9"/>
<proteinExistence type="predicted"/>
<dbReference type="AlphaFoldDB" id="U5LIK9"/>
<organism evidence="1 2">
    <name type="scientific">Bacillus infantis NRRL B-14911</name>
    <dbReference type="NCBI Taxonomy" id="1367477"/>
    <lineage>
        <taxon>Bacteria</taxon>
        <taxon>Bacillati</taxon>
        <taxon>Bacillota</taxon>
        <taxon>Bacilli</taxon>
        <taxon>Bacillales</taxon>
        <taxon>Bacillaceae</taxon>
        <taxon>Bacillus</taxon>
    </lineage>
</organism>
<evidence type="ECO:0000313" key="1">
    <source>
        <dbReference type="EMBL" id="AGX06467.1"/>
    </source>
</evidence>
<sequence>MSGSNEFLQIPYEERQLILVVKNEDEKIEKIKKLQRDKEFGKKLLSGLSVAQALAFVAPGGFLVKSALSVAASIIKNQALNSTKKSTNKREGIFYIATMKEVEAVKFPTVRPVNEKVYAVNPAALDIYYEAPGFHKAVADHKFAEAINLLQSLGATKIEAINLEDKGNSAGGNVSFNLFGKGDLSSQNNLSSKKVFNATYKPKHEPTLPAELNWFHIEKQWQNIADGRLNRGLESFELELEINSDFGVDADLMVKVDKALNLGLKAEYSDFKKTYLRIYGEFNPI</sequence>
<dbReference type="RefSeq" id="WP_009792759.1">
    <property type="nucleotide sequence ID" value="NC_022524.1"/>
</dbReference>
<dbReference type="PATRIC" id="fig|1367477.3.peg.4618"/>
<protein>
    <submittedName>
        <fullName evidence="1">Uncharacterized protein</fullName>
    </submittedName>
</protein>
<dbReference type="OrthoDB" id="5175111at2"/>
<accession>U5LIK9</accession>
<dbReference type="KEGG" id="bif:N288_23140"/>
<dbReference type="EMBL" id="CP006643">
    <property type="protein sequence ID" value="AGX06467.1"/>
    <property type="molecule type" value="Genomic_DNA"/>
</dbReference>
<keyword evidence="2" id="KW-1185">Reference proteome</keyword>
<name>U5LIK9_9BACI</name>
<dbReference type="Proteomes" id="UP000017805">
    <property type="component" value="Chromosome"/>
</dbReference>
<dbReference type="STRING" id="1367477.N288_23140"/>
<reference evidence="1 2" key="1">
    <citation type="submission" date="2013-07" db="EMBL/GenBank/DDBJ databases">
        <title>Complete genome sequence of Bacillus infantis NRRL B-14911 that has potential to induce cardiac disease by antigenic mimicry.</title>
        <authorList>
            <person name="Massilamany C."/>
            <person name="Smith T.P.L."/>
            <person name="Loy J.D."/>
            <person name="Barletta R."/>
            <person name="Reddy J."/>
        </authorList>
    </citation>
    <scope>NUCLEOTIDE SEQUENCE [LARGE SCALE GENOMIC DNA]</scope>
    <source>
        <strain evidence="1 2">NRRL B-14911</strain>
    </source>
</reference>
<evidence type="ECO:0000313" key="2">
    <source>
        <dbReference type="Proteomes" id="UP000017805"/>
    </source>
</evidence>
<gene>
    <name evidence="1" type="ORF">N288_23140</name>
</gene>